<dbReference type="AlphaFoldDB" id="A0A162USW3"/>
<dbReference type="EMBL" id="LSUQ01000011">
    <property type="protein sequence ID" value="OAG94336.1"/>
    <property type="molecule type" value="Genomic_DNA"/>
</dbReference>
<dbReference type="Gene3D" id="3.20.20.370">
    <property type="entry name" value="Glycoside hydrolase/deacetylase"/>
    <property type="match status" value="1"/>
</dbReference>
<protein>
    <recommendedName>
        <fullName evidence="1">NodB homology domain-containing protein</fullName>
    </recommendedName>
</protein>
<evidence type="ECO:0000313" key="2">
    <source>
        <dbReference type="EMBL" id="OAG94336.1"/>
    </source>
</evidence>
<name>A0A162USW3_9BACL</name>
<organism evidence="2 4">
    <name type="scientific">Ferroacidibacillus organovorans</name>
    <dbReference type="NCBI Taxonomy" id="1765683"/>
    <lineage>
        <taxon>Bacteria</taxon>
        <taxon>Bacillati</taxon>
        <taxon>Bacillota</taxon>
        <taxon>Bacilli</taxon>
        <taxon>Bacillales</taxon>
        <taxon>Alicyclobacillaceae</taxon>
        <taxon>Ferroacidibacillus</taxon>
    </lineage>
</organism>
<dbReference type="RefSeq" id="WP_067562884.1">
    <property type="nucleotide sequence ID" value="NZ_LSUQ01000011.1"/>
</dbReference>
<dbReference type="Proteomes" id="UP000077421">
    <property type="component" value="Unassembled WGS sequence"/>
</dbReference>
<dbReference type="GO" id="GO:0005975">
    <property type="term" value="P:carbohydrate metabolic process"/>
    <property type="evidence" value="ECO:0007669"/>
    <property type="project" value="InterPro"/>
</dbReference>
<sequence>MNPLASLIIALLLPCLSQMDTLKPDIWGGGVSRIPASGQQLWEERAPHQVFFHVKTTKRIVALTFDDGPHPSYTPAILAVLHAHHAHGTFFVVGNEVKHYPHILREIIRDGNELGNHTSNHPKLSQLTEKEIRSCDELIEDVTGFRPVLLRPPGGHISDRLLTLSRKTGHVLIMWTWDVDAKDWMKPGIRTIVQKIVDHVDPGDIIILHDGGGKRSQTVEALPIILSDLARRGYACVSVSELFRQTHIQREGPQK</sequence>
<evidence type="ECO:0000313" key="4">
    <source>
        <dbReference type="Proteomes" id="UP000077421"/>
    </source>
</evidence>
<accession>A0A162USW3</accession>
<dbReference type="STRING" id="1765683.B2M26_12415"/>
<dbReference type="InterPro" id="IPR011330">
    <property type="entry name" value="Glyco_hydro/deAcase_b/a-brl"/>
</dbReference>
<reference evidence="3 5" key="2">
    <citation type="submission" date="2017-02" db="EMBL/GenBank/DDBJ databases">
        <title>Draft genome of Acidibacillus ferrooxidans Huett2.</title>
        <authorList>
            <person name="Schopf S."/>
        </authorList>
    </citation>
    <scope>NUCLEOTIDE SEQUENCE [LARGE SCALE GENOMIC DNA]</scope>
    <source>
        <strain evidence="3 5">Huett2</strain>
    </source>
</reference>
<dbReference type="SUPFAM" id="SSF88713">
    <property type="entry name" value="Glycoside hydrolase/deacetylase"/>
    <property type="match status" value="1"/>
</dbReference>
<gene>
    <name evidence="2" type="ORF">AYW79_05580</name>
    <name evidence="3" type="ORF">B2M26_12415</name>
</gene>
<dbReference type="Pfam" id="PF01522">
    <property type="entry name" value="Polysacc_deac_1"/>
    <property type="match status" value="1"/>
</dbReference>
<dbReference type="OrthoDB" id="62208at2"/>
<evidence type="ECO:0000313" key="5">
    <source>
        <dbReference type="Proteomes" id="UP000190229"/>
    </source>
</evidence>
<dbReference type="EMBL" id="MWPS01000038">
    <property type="protein sequence ID" value="OPG15265.1"/>
    <property type="molecule type" value="Genomic_DNA"/>
</dbReference>
<feature type="domain" description="NodB homology" evidence="1">
    <location>
        <begin position="59"/>
        <end position="237"/>
    </location>
</feature>
<dbReference type="InterPro" id="IPR050248">
    <property type="entry name" value="Polysacc_deacetylase_ArnD"/>
</dbReference>
<keyword evidence="5" id="KW-1185">Reference proteome</keyword>
<evidence type="ECO:0000313" key="3">
    <source>
        <dbReference type="EMBL" id="OPG15265.1"/>
    </source>
</evidence>
<reference evidence="2 4" key="1">
    <citation type="submission" date="2016-02" db="EMBL/GenBank/DDBJ databases">
        <title>Draft genome sequence of Acidibacillus ferrooxidans SLC66.</title>
        <authorList>
            <person name="Oliveira G."/>
            <person name="Nancucheo I."/>
            <person name="Dall'Agnol H."/>
            <person name="Johnson B."/>
            <person name="Oliveira R."/>
            <person name="Nunes G.L."/>
            <person name="Tzotzos G."/>
            <person name="Orellana S.C."/>
            <person name="Salim A.C."/>
            <person name="Araujo F.M."/>
        </authorList>
    </citation>
    <scope>NUCLEOTIDE SEQUENCE [LARGE SCALE GENOMIC DNA]</scope>
    <source>
        <strain evidence="2 4">SLC66</strain>
    </source>
</reference>
<comment type="caution">
    <text evidence="2">The sequence shown here is derived from an EMBL/GenBank/DDBJ whole genome shotgun (WGS) entry which is preliminary data.</text>
</comment>
<evidence type="ECO:0000259" key="1">
    <source>
        <dbReference type="PROSITE" id="PS51677"/>
    </source>
</evidence>
<dbReference type="GO" id="GO:0016810">
    <property type="term" value="F:hydrolase activity, acting on carbon-nitrogen (but not peptide) bonds"/>
    <property type="evidence" value="ECO:0007669"/>
    <property type="project" value="InterPro"/>
</dbReference>
<dbReference type="InterPro" id="IPR002509">
    <property type="entry name" value="NODB_dom"/>
</dbReference>
<dbReference type="CDD" id="cd10917">
    <property type="entry name" value="CE4_NodB_like_6s_7s"/>
    <property type="match status" value="1"/>
</dbReference>
<proteinExistence type="predicted"/>
<dbReference type="PROSITE" id="PS51677">
    <property type="entry name" value="NODB"/>
    <property type="match status" value="1"/>
</dbReference>
<dbReference type="Proteomes" id="UP000190229">
    <property type="component" value="Unassembled WGS sequence"/>
</dbReference>
<dbReference type="PANTHER" id="PTHR10587">
    <property type="entry name" value="GLYCOSYL TRANSFERASE-RELATED"/>
    <property type="match status" value="1"/>
</dbReference>